<gene>
    <name evidence="1" type="ORF">BJY01DRAFT_254437</name>
</gene>
<evidence type="ECO:0000313" key="1">
    <source>
        <dbReference type="EMBL" id="KAL2830979.1"/>
    </source>
</evidence>
<reference evidence="1 2" key="1">
    <citation type="submission" date="2024-07" db="EMBL/GenBank/DDBJ databases">
        <title>Section-level genome sequencing and comparative genomics of Aspergillus sections Usti and Cavernicolus.</title>
        <authorList>
            <consortium name="Lawrence Berkeley National Laboratory"/>
            <person name="Nybo J.L."/>
            <person name="Vesth T.C."/>
            <person name="Theobald S."/>
            <person name="Frisvad J.C."/>
            <person name="Larsen T.O."/>
            <person name="Kjaerboelling I."/>
            <person name="Rothschild-Mancinelli K."/>
            <person name="Lyhne E.K."/>
            <person name="Kogle M.E."/>
            <person name="Barry K."/>
            <person name="Clum A."/>
            <person name="Na H."/>
            <person name="Ledsgaard L."/>
            <person name="Lin J."/>
            <person name="Lipzen A."/>
            <person name="Kuo A."/>
            <person name="Riley R."/>
            <person name="Mondo S."/>
            <person name="Labutti K."/>
            <person name="Haridas S."/>
            <person name="Pangalinan J."/>
            <person name="Salamov A.A."/>
            <person name="Simmons B.A."/>
            <person name="Magnuson J.K."/>
            <person name="Chen J."/>
            <person name="Drula E."/>
            <person name="Henrissat B."/>
            <person name="Wiebenga A."/>
            <person name="Lubbers R.J."/>
            <person name="Gomes A.C."/>
            <person name="Makela M.R."/>
            <person name="Stajich J."/>
            <person name="Grigoriev I.V."/>
            <person name="Mortensen U.H."/>
            <person name="De Vries R.P."/>
            <person name="Baker S.E."/>
            <person name="Andersen M.R."/>
        </authorList>
    </citation>
    <scope>NUCLEOTIDE SEQUENCE [LARGE SCALE GENOMIC DNA]</scope>
    <source>
        <strain evidence="1 2">CBS 123904</strain>
    </source>
</reference>
<keyword evidence="2" id="KW-1185">Reference proteome</keyword>
<accession>A0ABR4IT92</accession>
<organism evidence="1 2">
    <name type="scientific">Aspergillus pseudoustus</name>
    <dbReference type="NCBI Taxonomy" id="1810923"/>
    <lineage>
        <taxon>Eukaryota</taxon>
        <taxon>Fungi</taxon>
        <taxon>Dikarya</taxon>
        <taxon>Ascomycota</taxon>
        <taxon>Pezizomycotina</taxon>
        <taxon>Eurotiomycetes</taxon>
        <taxon>Eurotiomycetidae</taxon>
        <taxon>Eurotiales</taxon>
        <taxon>Aspergillaceae</taxon>
        <taxon>Aspergillus</taxon>
        <taxon>Aspergillus subgen. Nidulantes</taxon>
    </lineage>
</organism>
<protein>
    <submittedName>
        <fullName evidence="1">Uncharacterized protein</fullName>
    </submittedName>
</protein>
<dbReference type="EMBL" id="JBFXLU010000293">
    <property type="protein sequence ID" value="KAL2830979.1"/>
    <property type="molecule type" value="Genomic_DNA"/>
</dbReference>
<comment type="caution">
    <text evidence="1">The sequence shown here is derived from an EMBL/GenBank/DDBJ whole genome shotgun (WGS) entry which is preliminary data.</text>
</comment>
<name>A0ABR4IT92_9EURO</name>
<proteinExistence type="predicted"/>
<evidence type="ECO:0000313" key="2">
    <source>
        <dbReference type="Proteomes" id="UP001610446"/>
    </source>
</evidence>
<dbReference type="Proteomes" id="UP001610446">
    <property type="component" value="Unassembled WGS sequence"/>
</dbReference>
<sequence>MVPQSAQIDLNDADLKTYGFIDLNTFAITAELIDEVQTVTSALTTMGIDTMREFARLVSLTLDSAGPSVQSLVDTDFLDQLRAKPVSLYNLPAAASCPIDVAGWITDALGLSSNVLCSSMTFRTPLKFLEAYAGTMHLGANAVVVSVQCPSCLGMFLVCAGPYGSHEDIRGAAAYRFSGLKYELALQGGVGVLIKDGRTVGRFLWVSPTCACSKITGFELHLEAVMLPRQNHYNYGEQHDAEWAPVAQKRALASKGQE</sequence>